<accession>A0A1S2NVR4</accession>
<evidence type="ECO:0000256" key="5">
    <source>
        <dbReference type="PROSITE-ProRule" id="PRU01363"/>
    </source>
</evidence>
<dbReference type="GO" id="GO:0031177">
    <property type="term" value="F:phosphopantetheine binding"/>
    <property type="evidence" value="ECO:0007669"/>
    <property type="project" value="InterPro"/>
</dbReference>
<dbReference type="Pfam" id="PF21089">
    <property type="entry name" value="PKS_DH_N"/>
    <property type="match status" value="1"/>
</dbReference>
<dbReference type="InterPro" id="IPR009081">
    <property type="entry name" value="PP-bd_ACP"/>
</dbReference>
<dbReference type="Gene3D" id="1.10.1200.10">
    <property type="entry name" value="ACP-like"/>
    <property type="match status" value="1"/>
</dbReference>
<dbReference type="GO" id="GO:0006633">
    <property type="term" value="P:fatty acid biosynthetic process"/>
    <property type="evidence" value="ECO:0007669"/>
    <property type="project" value="TreeGrafter"/>
</dbReference>
<dbReference type="PROSITE" id="PS52019">
    <property type="entry name" value="PKS_MFAS_DH"/>
    <property type="match status" value="1"/>
</dbReference>
<feature type="active site" description="Proton acceptor; for dehydratase activity" evidence="5">
    <location>
        <position position="10"/>
    </location>
</feature>
<reference evidence="9 10" key="1">
    <citation type="submission" date="2016-10" db="EMBL/GenBank/DDBJ databases">
        <title>Genome sequence of Streptomyces sp. MUSC 1.</title>
        <authorList>
            <person name="Lee L.-H."/>
            <person name="Ser H.-L."/>
            <person name="Law J.W.-F."/>
        </authorList>
    </citation>
    <scope>NUCLEOTIDE SEQUENCE [LARGE SCALE GENOMIC DNA]</scope>
    <source>
        <strain evidence="9 10">MUSC 1</strain>
    </source>
</reference>
<dbReference type="PANTHER" id="PTHR43775">
    <property type="entry name" value="FATTY ACID SYNTHASE"/>
    <property type="match status" value="1"/>
</dbReference>
<feature type="active site" description="Proton donor; for dehydratase activity" evidence="5">
    <location>
        <position position="178"/>
    </location>
</feature>
<dbReference type="PROSITE" id="PS00012">
    <property type="entry name" value="PHOSPHOPANTETHEINE"/>
    <property type="match status" value="1"/>
</dbReference>
<dbReference type="Proteomes" id="UP000179642">
    <property type="component" value="Unassembled WGS sequence"/>
</dbReference>
<feature type="region of interest" description="N-terminal hotdog fold" evidence="5">
    <location>
        <begin position="1"/>
        <end position="102"/>
    </location>
</feature>
<dbReference type="InterPro" id="IPR055123">
    <property type="entry name" value="SpnB-like_Rossmann"/>
</dbReference>
<evidence type="ECO:0000313" key="10">
    <source>
        <dbReference type="Proteomes" id="UP000179642"/>
    </source>
</evidence>
<dbReference type="Pfam" id="PF08659">
    <property type="entry name" value="KR"/>
    <property type="match status" value="1"/>
</dbReference>
<dbReference type="SUPFAM" id="SSF51735">
    <property type="entry name" value="NAD(P)-binding Rossmann-fold domains"/>
    <property type="match status" value="2"/>
</dbReference>
<dbReference type="InterPro" id="IPR049552">
    <property type="entry name" value="PKS_DH_N"/>
</dbReference>
<dbReference type="Pfam" id="PF14765">
    <property type="entry name" value="PS-DH"/>
    <property type="match status" value="1"/>
</dbReference>
<evidence type="ECO:0000256" key="4">
    <source>
        <dbReference type="ARBA" id="ARBA00023268"/>
    </source>
</evidence>
<feature type="domain" description="PKS/mFAS DH" evidence="8">
    <location>
        <begin position="1"/>
        <end position="262"/>
    </location>
</feature>
<dbReference type="Pfam" id="PF22953">
    <property type="entry name" value="SpnB_Rossmann"/>
    <property type="match status" value="1"/>
</dbReference>
<keyword evidence="3" id="KW-0808">Transferase</keyword>
<dbReference type="InterPro" id="IPR042104">
    <property type="entry name" value="PKS_dehydratase_sf"/>
</dbReference>
<dbReference type="Gene3D" id="3.40.50.720">
    <property type="entry name" value="NAD(P)-binding Rossmann-like Domain"/>
    <property type="match status" value="1"/>
</dbReference>
<feature type="region of interest" description="C-terminal hotdog fold" evidence="5">
    <location>
        <begin position="119"/>
        <end position="262"/>
    </location>
</feature>
<feature type="region of interest" description="Disordered" evidence="6">
    <location>
        <begin position="883"/>
        <end position="906"/>
    </location>
</feature>
<evidence type="ECO:0000256" key="3">
    <source>
        <dbReference type="ARBA" id="ARBA00022679"/>
    </source>
</evidence>
<gene>
    <name evidence="9" type="ORF">BIV23_44560</name>
</gene>
<evidence type="ECO:0000259" key="7">
    <source>
        <dbReference type="PROSITE" id="PS50075"/>
    </source>
</evidence>
<dbReference type="SMART" id="SM00823">
    <property type="entry name" value="PKS_PP"/>
    <property type="match status" value="1"/>
</dbReference>
<dbReference type="InterPro" id="IPR036291">
    <property type="entry name" value="NAD(P)-bd_dom_sf"/>
</dbReference>
<dbReference type="InterPro" id="IPR013968">
    <property type="entry name" value="PKS_KR"/>
</dbReference>
<dbReference type="Pfam" id="PF00550">
    <property type="entry name" value="PP-binding"/>
    <property type="match status" value="1"/>
</dbReference>
<dbReference type="InterPro" id="IPR049551">
    <property type="entry name" value="PKS_DH_C"/>
</dbReference>
<dbReference type="CDD" id="cd08956">
    <property type="entry name" value="KR_3_FAS_SDR_x"/>
    <property type="match status" value="1"/>
</dbReference>
<dbReference type="SMART" id="SM01294">
    <property type="entry name" value="PKS_PP_betabranch"/>
    <property type="match status" value="1"/>
</dbReference>
<dbReference type="PANTHER" id="PTHR43775:SF51">
    <property type="entry name" value="INACTIVE PHENOLPHTHIOCEROL SYNTHESIS POLYKETIDE SYNTHASE TYPE I PKS1-RELATED"/>
    <property type="match status" value="1"/>
</dbReference>
<dbReference type="InterPro" id="IPR036736">
    <property type="entry name" value="ACP-like_sf"/>
</dbReference>
<dbReference type="SMART" id="SM00822">
    <property type="entry name" value="PKS_KR"/>
    <property type="match status" value="1"/>
</dbReference>
<keyword evidence="4" id="KW-0511">Multifunctional enzyme</keyword>
<evidence type="ECO:0000256" key="6">
    <source>
        <dbReference type="SAM" id="MobiDB-lite"/>
    </source>
</evidence>
<dbReference type="Gene3D" id="3.10.129.110">
    <property type="entry name" value="Polyketide synthase dehydratase"/>
    <property type="match status" value="1"/>
</dbReference>
<dbReference type="InterPro" id="IPR049900">
    <property type="entry name" value="PKS_mFAS_DH"/>
</dbReference>
<dbReference type="InterPro" id="IPR020807">
    <property type="entry name" value="PKS_DH"/>
</dbReference>
<feature type="domain" description="Carrier" evidence="7">
    <location>
        <begin position="752"/>
        <end position="830"/>
    </location>
</feature>
<dbReference type="AlphaFoldDB" id="A0A1S2NVR4"/>
<dbReference type="SUPFAM" id="SSF47336">
    <property type="entry name" value="ACP-like"/>
    <property type="match status" value="1"/>
</dbReference>
<evidence type="ECO:0000313" key="9">
    <source>
        <dbReference type="EMBL" id="OIJ85471.1"/>
    </source>
</evidence>
<dbReference type="GO" id="GO:0004312">
    <property type="term" value="F:fatty acid synthase activity"/>
    <property type="evidence" value="ECO:0007669"/>
    <property type="project" value="TreeGrafter"/>
</dbReference>
<dbReference type="GO" id="GO:0017000">
    <property type="term" value="P:antibiotic biosynthetic process"/>
    <property type="evidence" value="ECO:0007669"/>
    <property type="project" value="UniProtKB-ARBA"/>
</dbReference>
<dbReference type="InterPro" id="IPR050091">
    <property type="entry name" value="PKS_NRPS_Biosynth_Enz"/>
</dbReference>
<keyword evidence="2" id="KW-0597">Phosphoprotein</keyword>
<keyword evidence="1" id="KW-0596">Phosphopantetheine</keyword>
<dbReference type="InterPro" id="IPR006162">
    <property type="entry name" value="Ppantetheine_attach_site"/>
</dbReference>
<sequence length="928" mass="96967">MAEQPWLADHTVFGSTIVPGTGLLELVTAAASEIGAGPVAELTLAEPLVIDDAVRIQVTVGAPGPDGHRPISVHSSPDNGPGAGGAWTRHASGALGDAPTRPAASGAFAELRHWPVAGTERVDLDGFYERFAAQGIDYGPVFRGLTELWRKGDSAYGIVRLPDASAATGYGLHPALSDAALHILKGVTAASGRQEPDGALLPFAWHGVELYATGSGELRVRVDVTPAEGGQTIRVWAVDTAGEPVVHVDALLLRRATAQQLRAARATGADGLHRLAFKPVSVPDGQGGAVDAVLTGNGDLAALLGAQALPDPEALSDALDTMPQPPARIVVDTTGRPPLSSEPEAAHQAAAYALAQLQELLSDERLAATELVWVTRGSVAASPADQLDGLPYAPLWGLVRSARAEHPERRLRIVDLGPDEADRRALSRALAATTEPELATRNGALLAARLVRPGTADDDAPARTLDPEGTVLITGGTGELGRAVASHLVRVHGVRHLVLTSRRGAEAPGAAELVRELEEEGARCVRVVACDVTRRDDVAQVLGLAAQDRPWTAVLHLAGVLDDGVLLGQDAERLARVMAPKAEGAWHLDELTRDLDLAAFVLFSSAAGTVGTAGQSVYGSANAYLDAFAARRRAQGRPVTSLAWGLWHQAGVGMTSHLGAAELDRMRRQGIAPLPFEQGLALLDAVLARPADNFVPVRLDLREARRAADSGEDVPALFRALVRHRAKRAARATEAAAPGGLRERLLAAPAQDRTELVIQVVLAEVATVLSLASAAALAPDQVLKQLGLDSLMAVELRRGLSAATGLALPTTLAFDHPTPEAIARLILNKLDLPATDGTATASEPAGTDDPQALLGWALERLTADRLHDSGLLERLVELARDAGTGDVHSGSDDSSRNSTVVTGEDERSVDDINAELNALLEASGLDLG</sequence>
<name>A0A1S2NVR4_9ACTN</name>
<evidence type="ECO:0000256" key="2">
    <source>
        <dbReference type="ARBA" id="ARBA00022553"/>
    </source>
</evidence>
<dbReference type="SMART" id="SM00826">
    <property type="entry name" value="PKS_DH"/>
    <property type="match status" value="1"/>
</dbReference>
<comment type="caution">
    <text evidence="9">The sequence shown here is derived from an EMBL/GenBank/DDBJ whole genome shotgun (WGS) entry which is preliminary data.</text>
</comment>
<keyword evidence="10" id="KW-1185">Reference proteome</keyword>
<evidence type="ECO:0000256" key="1">
    <source>
        <dbReference type="ARBA" id="ARBA00022450"/>
    </source>
</evidence>
<proteinExistence type="predicted"/>
<dbReference type="InterPro" id="IPR057326">
    <property type="entry name" value="KR_dom"/>
</dbReference>
<protein>
    <submittedName>
        <fullName evidence="9">Uncharacterized protein</fullName>
    </submittedName>
</protein>
<dbReference type="PROSITE" id="PS50075">
    <property type="entry name" value="CARRIER"/>
    <property type="match status" value="1"/>
</dbReference>
<evidence type="ECO:0000259" key="8">
    <source>
        <dbReference type="PROSITE" id="PS52019"/>
    </source>
</evidence>
<dbReference type="InterPro" id="IPR020806">
    <property type="entry name" value="PKS_PP-bd"/>
</dbReference>
<dbReference type="EMBL" id="MLYO01000140">
    <property type="protein sequence ID" value="OIJ85471.1"/>
    <property type="molecule type" value="Genomic_DNA"/>
</dbReference>
<feature type="region of interest" description="Disordered" evidence="6">
    <location>
        <begin position="64"/>
        <end position="101"/>
    </location>
</feature>
<organism evidence="9 10">
    <name type="scientific">Streptomyces monashensis</name>
    <dbReference type="NCBI Taxonomy" id="1678012"/>
    <lineage>
        <taxon>Bacteria</taxon>
        <taxon>Bacillati</taxon>
        <taxon>Actinomycetota</taxon>
        <taxon>Actinomycetes</taxon>
        <taxon>Kitasatosporales</taxon>
        <taxon>Streptomycetaceae</taxon>
        <taxon>Streptomyces</taxon>
    </lineage>
</organism>